<accession>Q6M0B2</accession>
<dbReference type="SUPFAM" id="SSF53448">
    <property type="entry name" value="Nucleotide-diphospho-sugar transferases"/>
    <property type="match status" value="1"/>
</dbReference>
<gene>
    <name evidence="2" type="ordered locus">MMP0359</name>
</gene>
<dbReference type="PANTHER" id="PTHR48090">
    <property type="entry name" value="UNDECAPRENYL-PHOSPHATE 4-DEOXY-4-FORMAMIDO-L-ARABINOSE TRANSFERASE-RELATED"/>
    <property type="match status" value="1"/>
</dbReference>
<dbReference type="KEGG" id="mmp:MMP0359"/>
<organism evidence="3">
    <name type="scientific">Methanococcus maripaludis (strain DSM 14266 / JCM 13030 / NBRC 101832 / S2 / LL)</name>
    <dbReference type="NCBI Taxonomy" id="267377"/>
    <lineage>
        <taxon>Archaea</taxon>
        <taxon>Methanobacteriati</taxon>
        <taxon>Methanobacteriota</taxon>
        <taxon>Methanomada group</taxon>
        <taxon>Methanococci</taxon>
        <taxon>Methanococcales</taxon>
        <taxon>Methanococcaceae</taxon>
        <taxon>Methanococcus</taxon>
    </lineage>
</organism>
<feature type="domain" description="Glycosyltransferase 2-like" evidence="1">
    <location>
        <begin position="5"/>
        <end position="157"/>
    </location>
</feature>
<dbReference type="CAZy" id="GT2">
    <property type="family name" value="Glycosyltransferase Family 2"/>
</dbReference>
<evidence type="ECO:0000259" key="1">
    <source>
        <dbReference type="Pfam" id="PF00535"/>
    </source>
</evidence>
<dbReference type="EnsemblBacteria" id="CAF29915">
    <property type="protein sequence ID" value="CAF29915"/>
    <property type="gene ID" value="MMP0359"/>
</dbReference>
<evidence type="ECO:0000313" key="2">
    <source>
        <dbReference type="EMBL" id="CAF29915.1"/>
    </source>
</evidence>
<dbReference type="CDD" id="cd04179">
    <property type="entry name" value="DPM_DPG-synthase_like"/>
    <property type="match status" value="1"/>
</dbReference>
<dbReference type="GO" id="GO:0016740">
    <property type="term" value="F:transferase activity"/>
    <property type="evidence" value="ECO:0007669"/>
    <property type="project" value="UniProtKB-KW"/>
</dbReference>
<keyword evidence="2" id="KW-0808">Transferase</keyword>
<dbReference type="PANTHER" id="PTHR48090:SF7">
    <property type="entry name" value="RFBJ PROTEIN"/>
    <property type="match status" value="1"/>
</dbReference>
<keyword evidence="3" id="KW-1185">Reference proteome</keyword>
<dbReference type="GeneID" id="2761116"/>
<dbReference type="InterPro" id="IPR050256">
    <property type="entry name" value="Glycosyltransferase_2"/>
</dbReference>
<name>Q6M0B2_METMP</name>
<dbReference type="PATRIC" id="fig|267377.15.peg.362"/>
<dbReference type="InterPro" id="IPR001173">
    <property type="entry name" value="Glyco_trans_2-like"/>
</dbReference>
<dbReference type="RefSeq" id="WP_011170303.1">
    <property type="nucleotide sequence ID" value="NC_005791.1"/>
</dbReference>
<sequence length="225" mass="25314">MKTLIIIPAYNEELTIGSMILLAKEYGDVLVIDDCSTDKTFEIAEKSAKVIKHTINKGKGHALKTGFEYALNSNYDIVVCIDADGQHDPKEIPKLCSPLKNKEADLVIGSRYLNKTHRKIPAYRKLGLYILNKSTNLVSKSNISDSQSGFRAYSKKCLLNSDLNFSSGYGVESELLHELSKKKLHIKEVDINVRYDVPHKHKKNPVLHGLGVLYNIFLMFGKKAY</sequence>
<dbReference type="STRING" id="267377.MMP0359"/>
<dbReference type="Pfam" id="PF00535">
    <property type="entry name" value="Glycos_transf_2"/>
    <property type="match status" value="1"/>
</dbReference>
<proteinExistence type="predicted"/>
<protein>
    <submittedName>
        <fullName evidence="2">Glycosyl transferase, family 2</fullName>
    </submittedName>
</protein>
<dbReference type="Gene3D" id="3.90.550.10">
    <property type="entry name" value="Spore Coat Polysaccharide Biosynthesis Protein SpsA, Chain A"/>
    <property type="match status" value="1"/>
</dbReference>
<dbReference type="eggNOG" id="arCOG00894">
    <property type="taxonomic scope" value="Archaea"/>
</dbReference>
<dbReference type="EMBL" id="BX950229">
    <property type="protein sequence ID" value="CAF29915.1"/>
    <property type="molecule type" value="Genomic_DNA"/>
</dbReference>
<dbReference type="InterPro" id="IPR029044">
    <property type="entry name" value="Nucleotide-diphossugar_trans"/>
</dbReference>
<dbReference type="OrthoDB" id="11098at2157"/>
<dbReference type="AlphaFoldDB" id="Q6M0B2"/>
<reference evidence="2 3" key="1">
    <citation type="journal article" date="2004" name="J. Bacteriol.">
        <title>Complete genome sequence of the genetically tractable hydrogenotrophic methanogen Methanococcus maripaludis.</title>
        <authorList>
            <person name="Hendrickson E.L."/>
            <person name="Kaul R."/>
            <person name="Zhou Y."/>
            <person name="Bovee D."/>
            <person name="Chapman P."/>
            <person name="Chung J."/>
            <person name="Conway de Macario E."/>
            <person name="Dodsworth J.A."/>
            <person name="Gillett W."/>
            <person name="Graham D.E."/>
            <person name="Hackett M."/>
            <person name="Haydock A.K."/>
            <person name="Kang A."/>
            <person name="Land M.L."/>
            <person name="Levy R."/>
            <person name="Lie T.J."/>
            <person name="Major T.A."/>
            <person name="Moore B.C."/>
            <person name="Porat I."/>
            <person name="Palmeiri A."/>
            <person name="Rouse G."/>
            <person name="Saenphimmachak C."/>
            <person name="Soll D."/>
            <person name="Van Dien S."/>
            <person name="Wang T."/>
            <person name="Whitman W.B."/>
            <person name="Xia Q."/>
            <person name="Zhang Y."/>
            <person name="Larimer F.W."/>
            <person name="Olson M.V."/>
            <person name="Leigh J.A."/>
        </authorList>
    </citation>
    <scope>NUCLEOTIDE SEQUENCE [LARGE SCALE GENOMIC DNA]</scope>
    <source>
        <strain evidence="3">S2 / LL</strain>
    </source>
</reference>
<evidence type="ECO:0000313" key="3">
    <source>
        <dbReference type="Proteomes" id="UP000000590"/>
    </source>
</evidence>
<dbReference type="Proteomes" id="UP000000590">
    <property type="component" value="Chromosome"/>
</dbReference>
<dbReference type="HOGENOM" id="CLU_033536_7_4_2"/>